<sequence length="129" mass="13462">MDKVLPHPWYCTICVASADRPVGSISVKPADDLLLSEPEPRAPHCCRASVGYRVVHVHWGHGNVHGKGGGGGGVCRVVMAGAARGHRRRGEPASQRVASSDLGFLSSGKALSGCCSAIVGSWLPVWSVP</sequence>
<dbReference type="PANTHER" id="PTHR46067">
    <property type="entry name" value="ACYL-COA N-ACYLTRANSFERASES (NAT) SUPERFAMILY PROTEIN"/>
    <property type="match status" value="1"/>
</dbReference>
<keyword evidence="2" id="KW-1185">Reference proteome</keyword>
<proteinExistence type="predicted"/>
<name>A0A6G1BIK4_9ORYZ</name>
<organism evidence="1 2">
    <name type="scientific">Oryza meyeriana var. granulata</name>
    <dbReference type="NCBI Taxonomy" id="110450"/>
    <lineage>
        <taxon>Eukaryota</taxon>
        <taxon>Viridiplantae</taxon>
        <taxon>Streptophyta</taxon>
        <taxon>Embryophyta</taxon>
        <taxon>Tracheophyta</taxon>
        <taxon>Spermatophyta</taxon>
        <taxon>Magnoliopsida</taxon>
        <taxon>Liliopsida</taxon>
        <taxon>Poales</taxon>
        <taxon>Poaceae</taxon>
        <taxon>BOP clade</taxon>
        <taxon>Oryzoideae</taxon>
        <taxon>Oryzeae</taxon>
        <taxon>Oryzinae</taxon>
        <taxon>Oryza</taxon>
        <taxon>Oryza meyeriana</taxon>
    </lineage>
</organism>
<protein>
    <submittedName>
        <fullName evidence="1">Uncharacterized protein</fullName>
    </submittedName>
</protein>
<reference evidence="1 2" key="1">
    <citation type="submission" date="2019-11" db="EMBL/GenBank/DDBJ databases">
        <title>Whole genome sequence of Oryza granulata.</title>
        <authorList>
            <person name="Li W."/>
        </authorList>
    </citation>
    <scope>NUCLEOTIDE SEQUENCE [LARGE SCALE GENOMIC DNA]</scope>
    <source>
        <strain evidence="2">cv. Menghai</strain>
        <tissue evidence="1">Leaf</tissue>
    </source>
</reference>
<comment type="caution">
    <text evidence="1">The sequence shown here is derived from an EMBL/GenBank/DDBJ whole genome shotgun (WGS) entry which is preliminary data.</text>
</comment>
<dbReference type="Proteomes" id="UP000479710">
    <property type="component" value="Unassembled WGS sequence"/>
</dbReference>
<dbReference type="AlphaFoldDB" id="A0A6G1BIK4"/>
<evidence type="ECO:0000313" key="1">
    <source>
        <dbReference type="EMBL" id="KAF0888165.1"/>
    </source>
</evidence>
<dbReference type="PANTHER" id="PTHR46067:SF2">
    <property type="entry name" value="ACETYLTRANSFERASE, GNAT FAMILY PROTEIN, EXPRESSED"/>
    <property type="match status" value="1"/>
</dbReference>
<gene>
    <name evidence="1" type="ORF">E2562_010856</name>
</gene>
<dbReference type="EMBL" id="SPHZ02000012">
    <property type="protein sequence ID" value="KAF0888165.1"/>
    <property type="molecule type" value="Genomic_DNA"/>
</dbReference>
<evidence type="ECO:0000313" key="2">
    <source>
        <dbReference type="Proteomes" id="UP000479710"/>
    </source>
</evidence>
<dbReference type="OrthoDB" id="630895at2759"/>
<accession>A0A6G1BIK4</accession>